<dbReference type="EMBL" id="ABCS01000146">
    <property type="protein sequence ID" value="EDM74161.1"/>
    <property type="molecule type" value="Genomic_DNA"/>
</dbReference>
<reference evidence="1 2" key="1">
    <citation type="submission" date="2007-06" db="EMBL/GenBank/DDBJ databases">
        <authorList>
            <person name="Shimkets L."/>
            <person name="Ferriera S."/>
            <person name="Johnson J."/>
            <person name="Kravitz S."/>
            <person name="Beeson K."/>
            <person name="Sutton G."/>
            <person name="Rogers Y.-H."/>
            <person name="Friedman R."/>
            <person name="Frazier M."/>
            <person name="Venter J.C."/>
        </authorList>
    </citation>
    <scope>NUCLEOTIDE SEQUENCE [LARGE SCALE GENOMIC DNA]</scope>
    <source>
        <strain evidence="1 2">SIR-1</strain>
    </source>
</reference>
<dbReference type="AlphaFoldDB" id="A6GJ05"/>
<gene>
    <name evidence="1" type="ORF">PPSIR1_39160</name>
</gene>
<protein>
    <submittedName>
        <fullName evidence="1">Uncharacterized protein</fullName>
    </submittedName>
</protein>
<name>A6GJ05_9BACT</name>
<dbReference type="STRING" id="391625.PPSIR1_39160"/>
<keyword evidence="2" id="KW-1185">Reference proteome</keyword>
<dbReference type="Proteomes" id="UP000005801">
    <property type="component" value="Unassembled WGS sequence"/>
</dbReference>
<organism evidence="1 2">
    <name type="scientific">Plesiocystis pacifica SIR-1</name>
    <dbReference type="NCBI Taxonomy" id="391625"/>
    <lineage>
        <taxon>Bacteria</taxon>
        <taxon>Pseudomonadati</taxon>
        <taxon>Myxococcota</taxon>
        <taxon>Polyangia</taxon>
        <taxon>Nannocystales</taxon>
        <taxon>Nannocystaceae</taxon>
        <taxon>Plesiocystis</taxon>
    </lineage>
</organism>
<sequence length="128" mass="14741">MRPHAQSESVARLIVLLIELERLELDVKVVELELVDLLGLVRGARFAPNTLIFGLAWGLGLGLGLPVCIEDTELLWWVWRTPRREPRRWRDWLSNRSEVTLNERFLVFFSAADFDLGDRLTSSNPAMI</sequence>
<evidence type="ECO:0000313" key="1">
    <source>
        <dbReference type="EMBL" id="EDM74161.1"/>
    </source>
</evidence>
<accession>A6GJ05</accession>
<proteinExistence type="predicted"/>
<comment type="caution">
    <text evidence="1">The sequence shown here is derived from an EMBL/GenBank/DDBJ whole genome shotgun (WGS) entry which is preliminary data.</text>
</comment>
<dbReference type="RefSeq" id="WP_006976691.1">
    <property type="nucleotide sequence ID" value="NZ_ABCS01000146.1"/>
</dbReference>
<evidence type="ECO:0000313" key="2">
    <source>
        <dbReference type="Proteomes" id="UP000005801"/>
    </source>
</evidence>